<accession>A0ABW5QC32</accession>
<feature type="transmembrane region" description="Helical" evidence="14">
    <location>
        <begin position="82"/>
        <end position="115"/>
    </location>
</feature>
<dbReference type="InterPro" id="IPR011620">
    <property type="entry name" value="Sig_transdc_His_kinase_LytS_TM"/>
</dbReference>
<keyword evidence="11 14" id="KW-1133">Transmembrane helix</keyword>
<proteinExistence type="predicted"/>
<dbReference type="InterPro" id="IPR003594">
    <property type="entry name" value="HATPase_dom"/>
</dbReference>
<evidence type="ECO:0000256" key="10">
    <source>
        <dbReference type="ARBA" id="ARBA00022840"/>
    </source>
</evidence>
<gene>
    <name evidence="16" type="ORF">ACFSW4_10875</name>
</gene>
<evidence type="ECO:0000256" key="2">
    <source>
        <dbReference type="ARBA" id="ARBA00004651"/>
    </source>
</evidence>
<dbReference type="InterPro" id="IPR010559">
    <property type="entry name" value="Sig_transdc_His_kin_internal"/>
</dbReference>
<comment type="catalytic activity">
    <reaction evidence="1">
        <text>ATP + protein L-histidine = ADP + protein N-phospho-L-histidine.</text>
        <dbReference type="EC" id="2.7.13.3"/>
    </reaction>
</comment>
<dbReference type="InterPro" id="IPR029016">
    <property type="entry name" value="GAF-like_dom_sf"/>
</dbReference>
<dbReference type="EMBL" id="JBHUMZ010000023">
    <property type="protein sequence ID" value="MFD2639371.1"/>
    <property type="molecule type" value="Genomic_DNA"/>
</dbReference>
<dbReference type="SMART" id="SM00387">
    <property type="entry name" value="HATPase_c"/>
    <property type="match status" value="1"/>
</dbReference>
<keyword evidence="4" id="KW-1003">Cell membrane</keyword>
<evidence type="ECO:0000256" key="14">
    <source>
        <dbReference type="SAM" id="Phobius"/>
    </source>
</evidence>
<dbReference type="PANTHER" id="PTHR34220">
    <property type="entry name" value="SENSOR HISTIDINE KINASE YPDA"/>
    <property type="match status" value="1"/>
</dbReference>
<dbReference type="Pfam" id="PF02518">
    <property type="entry name" value="HATPase_c"/>
    <property type="match status" value="1"/>
</dbReference>
<evidence type="ECO:0000259" key="15">
    <source>
        <dbReference type="SMART" id="SM00387"/>
    </source>
</evidence>
<keyword evidence="10" id="KW-0067">ATP-binding</keyword>
<keyword evidence="6" id="KW-0808">Transferase</keyword>
<dbReference type="SUPFAM" id="SSF55874">
    <property type="entry name" value="ATPase domain of HSP90 chaperone/DNA topoisomerase II/histidine kinase"/>
    <property type="match status" value="1"/>
</dbReference>
<evidence type="ECO:0000256" key="6">
    <source>
        <dbReference type="ARBA" id="ARBA00022679"/>
    </source>
</evidence>
<keyword evidence="13 14" id="KW-0472">Membrane</keyword>
<comment type="subcellular location">
    <subcellularLocation>
        <location evidence="2">Cell membrane</location>
        <topology evidence="2">Multi-pass membrane protein</topology>
    </subcellularLocation>
</comment>
<dbReference type="Proteomes" id="UP001597452">
    <property type="component" value="Unassembled WGS sequence"/>
</dbReference>
<dbReference type="Pfam" id="PF07694">
    <property type="entry name" value="5TM-5TMR_LYT"/>
    <property type="match status" value="1"/>
</dbReference>
<evidence type="ECO:0000256" key="8">
    <source>
        <dbReference type="ARBA" id="ARBA00022741"/>
    </source>
</evidence>
<evidence type="ECO:0000256" key="9">
    <source>
        <dbReference type="ARBA" id="ARBA00022777"/>
    </source>
</evidence>
<evidence type="ECO:0000256" key="5">
    <source>
        <dbReference type="ARBA" id="ARBA00022553"/>
    </source>
</evidence>
<keyword evidence="7 14" id="KW-0812">Transmembrane</keyword>
<dbReference type="RefSeq" id="WP_377329244.1">
    <property type="nucleotide sequence ID" value="NZ_JBHUMZ010000023.1"/>
</dbReference>
<keyword evidence="17" id="KW-1185">Reference proteome</keyword>
<dbReference type="EC" id="2.7.13.3" evidence="3"/>
<keyword evidence="5" id="KW-0597">Phosphoprotein</keyword>
<dbReference type="PANTHER" id="PTHR34220:SF7">
    <property type="entry name" value="SENSOR HISTIDINE KINASE YPDA"/>
    <property type="match status" value="1"/>
</dbReference>
<evidence type="ECO:0000256" key="3">
    <source>
        <dbReference type="ARBA" id="ARBA00012438"/>
    </source>
</evidence>
<sequence length="590" mass="65510">MIELMVILLERIGLLLLVAFMLTQIPGFRSLLDRDIAWDTVFYHALIFGVMGILGAHTGVIIDQETLVIDSWKLTVSDHEILIGSGMVIVMIAGLLGGPYVGLGSGLIVGLYMAYIGGGAWVANSLINPFAGLITGWTGQFFSDERVIAPVKALFIGMFPPVLYMGMILMFIPDQQAGIEIVNHIGIPLVITNAIALAIITMMIRSALKETEREAALETNRALSIAEKTLPHLKDATLDRNATAMADLLYEELDAAAIAIADQHKVLSFVGEGEDHHQVGDPIKMRLSQIALNTGEIQVAYNQSELQCLHESCPLQTAIMVPIYRSREVIGLINLYFKHSQQIRAVEVELARGLGTIISNQLSGFEAERMKELLKEAEIRNLQAQINPHFLFNTFNLIHSLMRVDHEEARRILVRFSQYMRANLNIASKSLIPLKEELDHVNAYLDIVKARFPDRLKIMKNIDESIMDVLIPSATLQPLVENCIQHGLKEVTYEGVIDIHIGRTLDGITIEVTDNGIGFPESLLKTIGQQPYSDRTGNGTALYNVNERLKGLLGDESQLTFRNLQEGSSVSFTIPIEEYAKAVRKEREVH</sequence>
<comment type="caution">
    <text evidence="16">The sequence shown here is derived from an EMBL/GenBank/DDBJ whole genome shotgun (WGS) entry which is preliminary data.</text>
</comment>
<dbReference type="InterPro" id="IPR036890">
    <property type="entry name" value="HATPase_C_sf"/>
</dbReference>
<evidence type="ECO:0000313" key="16">
    <source>
        <dbReference type="EMBL" id="MFD2639371.1"/>
    </source>
</evidence>
<feature type="transmembrane region" description="Helical" evidence="14">
    <location>
        <begin position="185"/>
        <end position="204"/>
    </location>
</feature>
<dbReference type="Pfam" id="PF13492">
    <property type="entry name" value="GAF_3"/>
    <property type="match status" value="1"/>
</dbReference>
<evidence type="ECO:0000256" key="4">
    <source>
        <dbReference type="ARBA" id="ARBA00022475"/>
    </source>
</evidence>
<feature type="domain" description="Histidine kinase/HSP90-like ATPase" evidence="15">
    <location>
        <begin position="471"/>
        <end position="578"/>
    </location>
</feature>
<dbReference type="InterPro" id="IPR003018">
    <property type="entry name" value="GAF"/>
</dbReference>
<dbReference type="SUPFAM" id="SSF55781">
    <property type="entry name" value="GAF domain-like"/>
    <property type="match status" value="1"/>
</dbReference>
<feature type="transmembrane region" description="Helical" evidence="14">
    <location>
        <begin position="41"/>
        <end position="62"/>
    </location>
</feature>
<dbReference type="InterPro" id="IPR050640">
    <property type="entry name" value="Bact_2-comp_sensor_kinase"/>
</dbReference>
<dbReference type="Pfam" id="PF06580">
    <property type="entry name" value="His_kinase"/>
    <property type="match status" value="1"/>
</dbReference>
<evidence type="ECO:0000256" key="12">
    <source>
        <dbReference type="ARBA" id="ARBA00023012"/>
    </source>
</evidence>
<keyword evidence="8" id="KW-0547">Nucleotide-binding</keyword>
<feature type="transmembrane region" description="Helical" evidence="14">
    <location>
        <begin position="12"/>
        <end position="29"/>
    </location>
</feature>
<reference evidence="17" key="1">
    <citation type="journal article" date="2019" name="Int. J. Syst. Evol. Microbiol.">
        <title>The Global Catalogue of Microorganisms (GCM) 10K type strain sequencing project: providing services to taxonomists for standard genome sequencing and annotation.</title>
        <authorList>
            <consortium name="The Broad Institute Genomics Platform"/>
            <consortium name="The Broad Institute Genome Sequencing Center for Infectious Disease"/>
            <person name="Wu L."/>
            <person name="Ma J."/>
        </authorList>
    </citation>
    <scope>NUCLEOTIDE SEQUENCE [LARGE SCALE GENOMIC DNA]</scope>
    <source>
        <strain evidence="17">TISTR 1571</strain>
    </source>
</reference>
<protein>
    <recommendedName>
        <fullName evidence="3">histidine kinase</fullName>
        <ecNumber evidence="3">2.7.13.3</ecNumber>
    </recommendedName>
</protein>
<evidence type="ECO:0000256" key="13">
    <source>
        <dbReference type="ARBA" id="ARBA00023136"/>
    </source>
</evidence>
<keyword evidence="9" id="KW-0418">Kinase</keyword>
<evidence type="ECO:0000256" key="7">
    <source>
        <dbReference type="ARBA" id="ARBA00022692"/>
    </source>
</evidence>
<keyword evidence="12" id="KW-0902">Two-component regulatory system</keyword>
<evidence type="ECO:0000313" key="17">
    <source>
        <dbReference type="Proteomes" id="UP001597452"/>
    </source>
</evidence>
<evidence type="ECO:0000256" key="11">
    <source>
        <dbReference type="ARBA" id="ARBA00022989"/>
    </source>
</evidence>
<feature type="transmembrane region" description="Helical" evidence="14">
    <location>
        <begin position="121"/>
        <end position="142"/>
    </location>
</feature>
<keyword evidence="16" id="KW-0675">Receptor</keyword>
<dbReference type="Gene3D" id="3.30.450.40">
    <property type="match status" value="1"/>
</dbReference>
<organism evidence="16 17">
    <name type="scientific">Piscibacillus salipiscarius</name>
    <dbReference type="NCBI Taxonomy" id="299480"/>
    <lineage>
        <taxon>Bacteria</taxon>
        <taxon>Bacillati</taxon>
        <taxon>Bacillota</taxon>
        <taxon>Bacilli</taxon>
        <taxon>Bacillales</taxon>
        <taxon>Bacillaceae</taxon>
        <taxon>Piscibacillus</taxon>
    </lineage>
</organism>
<evidence type="ECO:0000256" key="1">
    <source>
        <dbReference type="ARBA" id="ARBA00000085"/>
    </source>
</evidence>
<feature type="transmembrane region" description="Helical" evidence="14">
    <location>
        <begin position="154"/>
        <end position="173"/>
    </location>
</feature>
<name>A0ABW5QC32_9BACI</name>
<dbReference type="Gene3D" id="3.30.565.10">
    <property type="entry name" value="Histidine kinase-like ATPase, C-terminal domain"/>
    <property type="match status" value="1"/>
</dbReference>